<dbReference type="AlphaFoldDB" id="A0A1Q8ZLW2"/>
<dbReference type="OrthoDB" id="8283571at2"/>
<evidence type="ECO:0000313" key="3">
    <source>
        <dbReference type="Proteomes" id="UP000186894"/>
    </source>
</evidence>
<keyword evidence="1" id="KW-1133">Transmembrane helix</keyword>
<evidence type="ECO:0008006" key="4">
    <source>
        <dbReference type="Google" id="ProtNLM"/>
    </source>
</evidence>
<evidence type="ECO:0000313" key="2">
    <source>
        <dbReference type="EMBL" id="OLP42865.1"/>
    </source>
</evidence>
<protein>
    <recommendedName>
        <fullName evidence="4">DUF3426 domain-containing protein</fullName>
    </recommendedName>
</protein>
<dbReference type="Proteomes" id="UP000186894">
    <property type="component" value="Unassembled WGS sequence"/>
</dbReference>
<organism evidence="2 3">
    <name type="scientific">Rhizobium oryziradicis</name>
    <dbReference type="NCBI Taxonomy" id="1867956"/>
    <lineage>
        <taxon>Bacteria</taxon>
        <taxon>Pseudomonadati</taxon>
        <taxon>Pseudomonadota</taxon>
        <taxon>Alphaproteobacteria</taxon>
        <taxon>Hyphomicrobiales</taxon>
        <taxon>Rhizobiaceae</taxon>
        <taxon>Rhizobium/Agrobacterium group</taxon>
        <taxon>Rhizobium</taxon>
    </lineage>
</organism>
<keyword evidence="3" id="KW-1185">Reference proteome</keyword>
<dbReference type="STRING" id="1867956.BJF95_01770"/>
<feature type="transmembrane region" description="Helical" evidence="1">
    <location>
        <begin position="99"/>
        <end position="120"/>
    </location>
</feature>
<accession>A0A1Q8ZLW2</accession>
<keyword evidence="1" id="KW-0472">Membrane</keyword>
<proteinExistence type="predicted"/>
<comment type="caution">
    <text evidence="2">The sequence shown here is derived from an EMBL/GenBank/DDBJ whole genome shotgun (WGS) entry which is preliminary data.</text>
</comment>
<gene>
    <name evidence="2" type="ORF">BJF95_01770</name>
</gene>
<dbReference type="EMBL" id="MKIM01000031">
    <property type="protein sequence ID" value="OLP42865.1"/>
    <property type="molecule type" value="Genomic_DNA"/>
</dbReference>
<dbReference type="RefSeq" id="WP_075641558.1">
    <property type="nucleotide sequence ID" value="NZ_MKIM01000031.1"/>
</dbReference>
<reference evidence="2 3" key="1">
    <citation type="submission" date="2016-09" db="EMBL/GenBank/DDBJ databases">
        <title>Rhizobium oryziradicis sp. nov., isolated from the root of rice.</title>
        <authorList>
            <person name="Zhao J."/>
            <person name="Zhang X."/>
        </authorList>
    </citation>
    <scope>NUCLEOTIDE SEQUENCE [LARGE SCALE GENOMIC DNA]</scope>
    <source>
        <strain evidence="2 3">N19</strain>
    </source>
</reference>
<sequence length="227" mass="24780">MNAFRFRQKQVEPDVDVLLPEHRPRPVPRNGFPLADDVADADFITVQDPVGAMRSRLQAELNAAPLRQSHPLVLLLRQRLSPVLIKAELFLNRLSERSFTTLVSVMVLVVFVLAGGFTLLGSRGPSPFTGPALDFTHVTLTPQDADGMHVLTVNAIIENRANTKQALLPVRADLYKDGRLIASTLIAPPASEIDVGHSRGISAKLRHPGGKTPQLKLSFATNDVSHP</sequence>
<name>A0A1Q8ZLW2_9HYPH</name>
<keyword evidence="1" id="KW-0812">Transmembrane</keyword>
<evidence type="ECO:0000256" key="1">
    <source>
        <dbReference type="SAM" id="Phobius"/>
    </source>
</evidence>